<dbReference type="EMBL" id="BAAAMQ010000010">
    <property type="protein sequence ID" value="GAA2105233.1"/>
    <property type="molecule type" value="Genomic_DNA"/>
</dbReference>
<protein>
    <recommendedName>
        <fullName evidence="3">HTH cro/C1-type domain-containing protein</fullName>
    </recommendedName>
</protein>
<proteinExistence type="predicted"/>
<organism evidence="1 2">
    <name type="scientific">Nocardioides furvisabuli</name>
    <dbReference type="NCBI Taxonomy" id="375542"/>
    <lineage>
        <taxon>Bacteria</taxon>
        <taxon>Bacillati</taxon>
        <taxon>Actinomycetota</taxon>
        <taxon>Actinomycetes</taxon>
        <taxon>Propionibacteriales</taxon>
        <taxon>Nocardioidaceae</taxon>
        <taxon>Nocardioides</taxon>
    </lineage>
</organism>
<name>A0ABN2X5U9_9ACTN</name>
<evidence type="ECO:0000313" key="1">
    <source>
        <dbReference type="EMBL" id="GAA2105233.1"/>
    </source>
</evidence>
<sequence>MPEQPRMTVVDDRTSLDGGTIDVAARTAWTLRMARLTAQVDDNRMKTVAAAIGTSPARLSRAETGQLRDGSLVDGYERVLGLPEGSLRAPIDVLARTFPWTSAVDARPGSPISTVSVLSELTERLEGSEDVTGGEWLRWARAISVPGNVGLPTTLAQRIIDRLVQELSRSCGHGYPTRYEALAKVRCSDYGFLVLRSARHEVDHPHAQGLGDLLSAVGEAATPDALQWCLGLLRAERPYVAMCGALALENMAEISPRGTFWSAVVPALVDAYDVSEPGSQHEEWIAHLIRLAPASTWASASRRPARPLPPAPEVEGFERNEANRQWKQCVAIADEVAGEAGVGEQPMLARMLFDIGFGHWESRAVTAYLLLGSLPALAHPLWDRFGEMVDAEPDERLRHRMARRLHGALAGRLAAPATGWLESPDPVLRSAGMQIVGSSGGRLPLDVVRRALADPDTVRAATYSIGMGGHPVLPDIVADASLHADVRGSAAWWLERGPRVAV</sequence>
<keyword evidence="2" id="KW-1185">Reference proteome</keyword>
<evidence type="ECO:0008006" key="3">
    <source>
        <dbReference type="Google" id="ProtNLM"/>
    </source>
</evidence>
<reference evidence="2" key="1">
    <citation type="journal article" date="2019" name="Int. J. Syst. Evol. Microbiol.">
        <title>The Global Catalogue of Microorganisms (GCM) 10K type strain sequencing project: providing services to taxonomists for standard genome sequencing and annotation.</title>
        <authorList>
            <consortium name="The Broad Institute Genomics Platform"/>
            <consortium name="The Broad Institute Genome Sequencing Center for Infectious Disease"/>
            <person name="Wu L."/>
            <person name="Ma J."/>
        </authorList>
    </citation>
    <scope>NUCLEOTIDE SEQUENCE [LARGE SCALE GENOMIC DNA]</scope>
    <source>
        <strain evidence="2">JCM 13813</strain>
    </source>
</reference>
<comment type="caution">
    <text evidence="1">The sequence shown here is derived from an EMBL/GenBank/DDBJ whole genome shotgun (WGS) entry which is preliminary data.</text>
</comment>
<dbReference type="Proteomes" id="UP001501161">
    <property type="component" value="Unassembled WGS sequence"/>
</dbReference>
<evidence type="ECO:0000313" key="2">
    <source>
        <dbReference type="Proteomes" id="UP001501161"/>
    </source>
</evidence>
<accession>A0ABN2X5U9</accession>
<gene>
    <name evidence="1" type="ORF">GCM10009726_17600</name>
</gene>